<dbReference type="PANTHER" id="PTHR40099">
    <property type="entry name" value="ACETOLACTATE SYNTHASE, SMALL SUBUNIT"/>
    <property type="match status" value="1"/>
</dbReference>
<evidence type="ECO:0000313" key="3">
    <source>
        <dbReference type="Proteomes" id="UP000199182"/>
    </source>
</evidence>
<dbReference type="PROSITE" id="PS51671">
    <property type="entry name" value="ACT"/>
    <property type="match status" value="1"/>
</dbReference>
<dbReference type="EMBL" id="FNID01000007">
    <property type="protein sequence ID" value="SDM88354.1"/>
    <property type="molecule type" value="Genomic_DNA"/>
</dbReference>
<dbReference type="Gene3D" id="3.30.2130.10">
    <property type="entry name" value="VC0802-like"/>
    <property type="match status" value="1"/>
</dbReference>
<dbReference type="InterPro" id="IPR002912">
    <property type="entry name" value="ACT_dom"/>
</dbReference>
<dbReference type="SUPFAM" id="SSF55021">
    <property type="entry name" value="ACT-like"/>
    <property type="match status" value="2"/>
</dbReference>
<protein>
    <submittedName>
        <fullName evidence="2">Uncharacterized conserved protein, contains tandem ACT domains</fullName>
    </submittedName>
</protein>
<dbReference type="Proteomes" id="UP000199182">
    <property type="component" value="Unassembled WGS sequence"/>
</dbReference>
<dbReference type="InterPro" id="IPR045739">
    <property type="entry name" value="ACT_dom_pair"/>
</dbReference>
<sequence length="143" mass="15924">MFIKQLSVFVENKPGRLSEISTILEQHKIDIRALSIADTTDFGILRLIVNNPDQAEKSLKEAGFAVSLTQVIAIGIDDKPGGLAKALNLLYNANIGVEYMYAFVSRKGEKAYVILRLEDNEKAVEMFKQNGVELLECTDIYSL</sequence>
<reference evidence="2 3" key="1">
    <citation type="submission" date="2016-10" db="EMBL/GenBank/DDBJ databases">
        <authorList>
            <person name="de Groot N.N."/>
        </authorList>
    </citation>
    <scope>NUCLEOTIDE SEQUENCE [LARGE SCALE GENOMIC DNA]</scope>
    <source>
        <strain evidence="2 3">CGMCC 1.5012</strain>
    </source>
</reference>
<evidence type="ECO:0000313" key="2">
    <source>
        <dbReference type="EMBL" id="SDM88354.1"/>
    </source>
</evidence>
<gene>
    <name evidence="2" type="ORF">SAMN05192585_1075</name>
</gene>
<dbReference type="CDD" id="cd04908">
    <property type="entry name" value="ACT_Bt0572_1"/>
    <property type="match status" value="1"/>
</dbReference>
<dbReference type="InterPro" id="IPR045865">
    <property type="entry name" value="ACT-like_dom_sf"/>
</dbReference>
<dbReference type="Pfam" id="PF19571">
    <property type="entry name" value="ACT_8"/>
    <property type="match status" value="1"/>
</dbReference>
<name>A0A1G9WUT3_9FIRM</name>
<keyword evidence="3" id="KW-1185">Reference proteome</keyword>
<dbReference type="RefSeq" id="WP_092638489.1">
    <property type="nucleotide sequence ID" value="NZ_FNID01000007.1"/>
</dbReference>
<organism evidence="2 3">
    <name type="scientific">Acetanaerobacterium elongatum</name>
    <dbReference type="NCBI Taxonomy" id="258515"/>
    <lineage>
        <taxon>Bacteria</taxon>
        <taxon>Bacillati</taxon>
        <taxon>Bacillota</taxon>
        <taxon>Clostridia</taxon>
        <taxon>Eubacteriales</taxon>
        <taxon>Oscillospiraceae</taxon>
        <taxon>Acetanaerobacterium</taxon>
    </lineage>
</organism>
<dbReference type="OrthoDB" id="9790662at2"/>
<dbReference type="AlphaFoldDB" id="A0A1G9WUT3"/>
<dbReference type="PANTHER" id="PTHR40099:SF1">
    <property type="entry name" value="ACETOLACTATE SYNTHASE, SMALL SUBUNIT"/>
    <property type="match status" value="1"/>
</dbReference>
<dbReference type="STRING" id="258515.SAMN05192585_1075"/>
<feature type="domain" description="ACT" evidence="1">
    <location>
        <begin position="5"/>
        <end position="85"/>
    </location>
</feature>
<dbReference type="CDD" id="cd04882">
    <property type="entry name" value="ACT_Bt0572_2"/>
    <property type="match status" value="1"/>
</dbReference>
<accession>A0A1G9WUT3</accession>
<evidence type="ECO:0000259" key="1">
    <source>
        <dbReference type="PROSITE" id="PS51671"/>
    </source>
</evidence>
<proteinExistence type="predicted"/>